<protein>
    <recommendedName>
        <fullName evidence="3">Small secreted protein</fullName>
    </recommendedName>
</protein>
<name>A0A3N1D7Q7_9ACTN</name>
<evidence type="ECO:0000313" key="1">
    <source>
        <dbReference type="EMBL" id="ROO89560.1"/>
    </source>
</evidence>
<accession>A0A3N1D7Q7</accession>
<sequence>MLRGVLAAVLVTVAAVPGCSVVDGVLGNRSEVCEETQTAIDGFEAQLKTLPPNDNAAWAKAATDFAGTLDGLAKKSDDEELSGVLGALATSWREAGPAVAEKGDVAQVSALVRDQPEKLGAACGG</sequence>
<dbReference type="Proteomes" id="UP000272400">
    <property type="component" value="Unassembled WGS sequence"/>
</dbReference>
<gene>
    <name evidence="1" type="ORF">EDD29_7258</name>
</gene>
<reference evidence="1 2" key="1">
    <citation type="submission" date="2018-11" db="EMBL/GenBank/DDBJ databases">
        <title>Sequencing the genomes of 1000 actinobacteria strains.</title>
        <authorList>
            <person name="Klenk H.-P."/>
        </authorList>
    </citation>
    <scope>NUCLEOTIDE SEQUENCE [LARGE SCALE GENOMIC DNA]</scope>
    <source>
        <strain evidence="1 2">DSM 44254</strain>
    </source>
</reference>
<evidence type="ECO:0008006" key="3">
    <source>
        <dbReference type="Google" id="ProtNLM"/>
    </source>
</evidence>
<dbReference type="AlphaFoldDB" id="A0A3N1D7Q7"/>
<dbReference type="RefSeq" id="WP_170201704.1">
    <property type="nucleotide sequence ID" value="NZ_RJKE01000001.1"/>
</dbReference>
<organism evidence="1 2">
    <name type="scientific">Actinocorallia herbida</name>
    <dbReference type="NCBI Taxonomy" id="58109"/>
    <lineage>
        <taxon>Bacteria</taxon>
        <taxon>Bacillati</taxon>
        <taxon>Actinomycetota</taxon>
        <taxon>Actinomycetes</taxon>
        <taxon>Streptosporangiales</taxon>
        <taxon>Thermomonosporaceae</taxon>
        <taxon>Actinocorallia</taxon>
    </lineage>
</organism>
<evidence type="ECO:0000313" key="2">
    <source>
        <dbReference type="Proteomes" id="UP000272400"/>
    </source>
</evidence>
<comment type="caution">
    <text evidence="1">The sequence shown here is derived from an EMBL/GenBank/DDBJ whole genome shotgun (WGS) entry which is preliminary data.</text>
</comment>
<keyword evidence="2" id="KW-1185">Reference proteome</keyword>
<dbReference type="EMBL" id="RJKE01000001">
    <property type="protein sequence ID" value="ROO89560.1"/>
    <property type="molecule type" value="Genomic_DNA"/>
</dbReference>
<proteinExistence type="predicted"/>